<organism evidence="15 17">
    <name type="scientific">Staphylococcus petrasii</name>
    <dbReference type="NCBI Taxonomy" id="1276936"/>
    <lineage>
        <taxon>Bacteria</taxon>
        <taxon>Bacillati</taxon>
        <taxon>Bacillota</taxon>
        <taxon>Bacilli</taxon>
        <taxon>Bacillales</taxon>
        <taxon>Staphylococcaceae</taxon>
        <taxon>Staphylococcus</taxon>
    </lineage>
</organism>
<evidence type="ECO:0000256" key="6">
    <source>
        <dbReference type="ARBA" id="ARBA00022596"/>
    </source>
</evidence>
<keyword evidence="11" id="KW-0921">Nickel transport</keyword>
<dbReference type="SUPFAM" id="SSF53850">
    <property type="entry name" value="Periplasmic binding protein-like II"/>
    <property type="match status" value="1"/>
</dbReference>
<evidence type="ECO:0000256" key="10">
    <source>
        <dbReference type="ARBA" id="ARBA00022989"/>
    </source>
</evidence>
<evidence type="ECO:0000313" key="15">
    <source>
        <dbReference type="EMBL" id="SUM43849.1"/>
    </source>
</evidence>
<sequence>MKYLSKLMIIAILISMTFIYIEPMAHADEDAKWEKIKQSGELKVGLSADYAPLEFEKTVNGKSVYAGIDIELAKKIADDNHLKLKIVNMQFDSLLGALKTGKIDIIISGMTSTPERKKEVDFSDSYMESSNVVLIRKSDKDTYHSLKDFSNKKVAAQKGTEQEKIAQQEIANVDLNSLNRLPDAILALKSKKVEGLVIEKPVAEAYVKQNEDLIIDNADFNEAKKETVIAVPKNSPLLLEHINKTIKEVKDKKLIDQYMEKAAKEMQDDGNFFSKYGAFFIKGLKNTILISFIGVIFGAIIGALIALAKLSKFKLLSWIASIYIEFLRGTPMLVQVFLVFFGTTAVLGLDVSALICGTIALVINSSAYIAEIFRAGINAVDKGQTEAAQCLGLNYSKTMFHIVLPQAVKNVLPALGNEFVTLIKESSIVSTIGVSEIMFNAQVVQGISFDPFTPLIIAAVMYFVLTFSLSRIMSLIEGRMKASD</sequence>
<dbReference type="GO" id="GO:0043190">
    <property type="term" value="C:ATP-binding cassette (ABC) transporter complex"/>
    <property type="evidence" value="ECO:0007669"/>
    <property type="project" value="InterPro"/>
</dbReference>
<evidence type="ECO:0000256" key="12">
    <source>
        <dbReference type="ARBA" id="ARBA00023136"/>
    </source>
</evidence>
<keyword evidence="5" id="KW-1003">Cell membrane</keyword>
<dbReference type="InterPro" id="IPR043429">
    <property type="entry name" value="ArtM/GltK/GlnP/TcyL/YhdX-like"/>
</dbReference>
<evidence type="ECO:0000259" key="14">
    <source>
        <dbReference type="PROSITE" id="PS50928"/>
    </source>
</evidence>
<dbReference type="InterPro" id="IPR010065">
    <property type="entry name" value="AA_ABC_transptr_permease_3TM"/>
</dbReference>
<keyword evidence="9" id="KW-0029">Amino-acid transport</keyword>
<dbReference type="AlphaFoldDB" id="A0A380FY77"/>
<feature type="transmembrane region" description="Helical" evidence="13">
    <location>
        <begin position="452"/>
        <end position="473"/>
    </location>
</feature>
<dbReference type="SUPFAM" id="SSF161098">
    <property type="entry name" value="MetI-like"/>
    <property type="match status" value="1"/>
</dbReference>
<dbReference type="InterPro" id="IPR000515">
    <property type="entry name" value="MetI-like"/>
</dbReference>
<name>A0A380FY77_9STAP</name>
<evidence type="ECO:0000256" key="1">
    <source>
        <dbReference type="ARBA" id="ARBA00004651"/>
    </source>
</evidence>
<evidence type="ECO:0000256" key="13">
    <source>
        <dbReference type="RuleBase" id="RU363032"/>
    </source>
</evidence>
<dbReference type="FunFam" id="1.10.3720.10:FF:000033">
    <property type="entry name" value="Polar amino acid ABC transporter permease"/>
    <property type="match status" value="1"/>
</dbReference>
<dbReference type="SMART" id="SM00062">
    <property type="entry name" value="PBPb"/>
    <property type="match status" value="1"/>
</dbReference>
<dbReference type="InterPro" id="IPR035906">
    <property type="entry name" value="MetI-like_sf"/>
</dbReference>
<proteinExistence type="inferred from homology"/>
<comment type="similarity">
    <text evidence="3">Belongs to the bacterial solute-binding protein 3 family.</text>
</comment>
<keyword evidence="18" id="KW-1185">Reference proteome</keyword>
<dbReference type="Gene3D" id="1.10.3720.10">
    <property type="entry name" value="MetI-like"/>
    <property type="match status" value="1"/>
</dbReference>
<dbReference type="NCBIfam" id="TIGR01726">
    <property type="entry name" value="HEQRo_perm_3TM"/>
    <property type="match status" value="1"/>
</dbReference>
<comment type="similarity">
    <text evidence="2">Belongs to the binding-protein-dependent transport system permease family. HisMQ subfamily.</text>
</comment>
<dbReference type="CDD" id="cd06261">
    <property type="entry name" value="TM_PBP2"/>
    <property type="match status" value="1"/>
</dbReference>
<evidence type="ECO:0000256" key="9">
    <source>
        <dbReference type="ARBA" id="ARBA00022970"/>
    </source>
</evidence>
<dbReference type="PROSITE" id="PS50928">
    <property type="entry name" value="ABC_TM1"/>
    <property type="match status" value="1"/>
</dbReference>
<evidence type="ECO:0000256" key="3">
    <source>
        <dbReference type="ARBA" id="ARBA00010333"/>
    </source>
</evidence>
<reference evidence="16 18" key="2">
    <citation type="submission" date="2019-04" db="EMBL/GenBank/DDBJ databases">
        <title>Genomic characterization of Staphylococcus petrasii strains.</title>
        <authorList>
            <person name="Vrbovska V."/>
            <person name="Kovarovic V."/>
            <person name="Maslanova I."/>
            <person name="Indrakova A."/>
            <person name="Petras P."/>
            <person name="Sedo O."/>
            <person name="Svec P."/>
            <person name="Fisarova L."/>
            <person name="Sedlacek I."/>
            <person name="Doskar J."/>
            <person name="Pantucek R."/>
        </authorList>
    </citation>
    <scope>NUCLEOTIDE SEQUENCE [LARGE SCALE GENOMIC DNA]</scope>
    <source>
        <strain evidence="16 18">P5404</strain>
    </source>
</reference>
<dbReference type="PANTHER" id="PTHR30614">
    <property type="entry name" value="MEMBRANE COMPONENT OF AMINO ACID ABC TRANSPORTER"/>
    <property type="match status" value="1"/>
</dbReference>
<evidence type="ECO:0000256" key="8">
    <source>
        <dbReference type="ARBA" id="ARBA00022729"/>
    </source>
</evidence>
<dbReference type="Proteomes" id="UP000297598">
    <property type="component" value="Unassembled WGS sequence"/>
</dbReference>
<comment type="subcellular location">
    <subcellularLocation>
        <location evidence="1 13">Cell membrane</location>
        <topology evidence="1 13">Multi-pass membrane protein</topology>
    </subcellularLocation>
</comment>
<evidence type="ECO:0000313" key="16">
    <source>
        <dbReference type="EMBL" id="TGE16863.1"/>
    </source>
</evidence>
<evidence type="ECO:0000256" key="4">
    <source>
        <dbReference type="ARBA" id="ARBA00022448"/>
    </source>
</evidence>
<dbReference type="PROSITE" id="PS01039">
    <property type="entry name" value="SBP_BACTERIAL_3"/>
    <property type="match status" value="1"/>
</dbReference>
<keyword evidence="12 13" id="KW-0472">Membrane</keyword>
<dbReference type="InterPro" id="IPR018313">
    <property type="entry name" value="SBP_3_CS"/>
</dbReference>
<protein>
    <submittedName>
        <fullName evidence="15">Glutamate ABC transporter substrate-binding protein</fullName>
    </submittedName>
    <submittedName>
        <fullName evidence="16">Transporter substrate-binding domain-containing protein</fullName>
    </submittedName>
</protein>
<dbReference type="RefSeq" id="WP_103299012.1">
    <property type="nucleotide sequence ID" value="NZ_PPQT01000145.1"/>
</dbReference>
<gene>
    <name evidence="15" type="primary">artQ</name>
    <name evidence="16" type="ORF">BJR09_07860</name>
    <name evidence="15" type="ORF">NCTC13830_01250</name>
</gene>
<keyword evidence="4 13" id="KW-0813">Transport</keyword>
<dbReference type="GO" id="GO:0022857">
    <property type="term" value="F:transmembrane transporter activity"/>
    <property type="evidence" value="ECO:0007669"/>
    <property type="project" value="InterPro"/>
</dbReference>
<feature type="transmembrane region" description="Helical" evidence="13">
    <location>
        <begin position="336"/>
        <end position="363"/>
    </location>
</feature>
<keyword evidence="11" id="KW-0406">Ion transport</keyword>
<evidence type="ECO:0000256" key="11">
    <source>
        <dbReference type="ARBA" id="ARBA00023112"/>
    </source>
</evidence>
<dbReference type="Pfam" id="PF00528">
    <property type="entry name" value="BPD_transp_1"/>
    <property type="match status" value="1"/>
</dbReference>
<keyword evidence="7 13" id="KW-0812">Transmembrane</keyword>
<keyword evidence="10 13" id="KW-1133">Transmembrane helix</keyword>
<keyword evidence="6" id="KW-0533">Nickel</keyword>
<evidence type="ECO:0000313" key="18">
    <source>
        <dbReference type="Proteomes" id="UP000297598"/>
    </source>
</evidence>
<dbReference type="EMBL" id="UHDO01000001">
    <property type="protein sequence ID" value="SUM43849.1"/>
    <property type="molecule type" value="Genomic_DNA"/>
</dbReference>
<reference evidence="15 17" key="1">
    <citation type="submission" date="2018-06" db="EMBL/GenBank/DDBJ databases">
        <authorList>
            <consortium name="Pathogen Informatics"/>
            <person name="Doyle S."/>
        </authorList>
    </citation>
    <scope>NUCLEOTIDE SEQUENCE [LARGE SCALE GENOMIC DNA]</scope>
    <source>
        <strain evidence="15 17">NCTC13830</strain>
    </source>
</reference>
<evidence type="ECO:0000256" key="5">
    <source>
        <dbReference type="ARBA" id="ARBA00022475"/>
    </source>
</evidence>
<feature type="transmembrane region" description="Helical" evidence="13">
    <location>
        <begin position="288"/>
        <end position="308"/>
    </location>
</feature>
<dbReference type="Pfam" id="PF00497">
    <property type="entry name" value="SBP_bac_3"/>
    <property type="match status" value="1"/>
</dbReference>
<keyword evidence="8" id="KW-0732">Signal</keyword>
<dbReference type="Proteomes" id="UP000254047">
    <property type="component" value="Unassembled WGS sequence"/>
</dbReference>
<accession>A0A380FY77</accession>
<dbReference type="GO" id="GO:0015675">
    <property type="term" value="P:nickel cation transport"/>
    <property type="evidence" value="ECO:0007669"/>
    <property type="project" value="UniProtKB-KW"/>
</dbReference>
<evidence type="ECO:0000256" key="7">
    <source>
        <dbReference type="ARBA" id="ARBA00022692"/>
    </source>
</evidence>
<dbReference type="GO" id="GO:0006865">
    <property type="term" value="P:amino acid transport"/>
    <property type="evidence" value="ECO:0007669"/>
    <property type="project" value="UniProtKB-KW"/>
</dbReference>
<dbReference type="PANTHER" id="PTHR30614:SF20">
    <property type="entry name" value="GLUTAMINE TRANSPORT SYSTEM PERMEASE PROTEIN GLNP"/>
    <property type="match status" value="1"/>
</dbReference>
<feature type="domain" description="ABC transmembrane type-1" evidence="14">
    <location>
        <begin position="284"/>
        <end position="473"/>
    </location>
</feature>
<dbReference type="EMBL" id="SRLS01000011">
    <property type="protein sequence ID" value="TGE16863.1"/>
    <property type="molecule type" value="Genomic_DNA"/>
</dbReference>
<dbReference type="Gene3D" id="3.40.190.10">
    <property type="entry name" value="Periplasmic binding protein-like II"/>
    <property type="match status" value="2"/>
</dbReference>
<dbReference type="InterPro" id="IPR001638">
    <property type="entry name" value="Solute-binding_3/MltF_N"/>
</dbReference>
<evidence type="ECO:0000313" key="17">
    <source>
        <dbReference type="Proteomes" id="UP000254047"/>
    </source>
</evidence>
<evidence type="ECO:0000256" key="2">
    <source>
        <dbReference type="ARBA" id="ARBA00010072"/>
    </source>
</evidence>
<dbReference type="OrthoDB" id="9774451at2"/>